<dbReference type="GO" id="GO:0030245">
    <property type="term" value="P:cellulose catabolic process"/>
    <property type="evidence" value="ECO:0007669"/>
    <property type="project" value="UniProtKB-KW"/>
</dbReference>
<dbReference type="SMART" id="SM01063">
    <property type="entry name" value="CBM49"/>
    <property type="match status" value="1"/>
</dbReference>
<dbReference type="Pfam" id="PF00759">
    <property type="entry name" value="Glyco_hydro_9"/>
    <property type="match status" value="1"/>
</dbReference>
<keyword evidence="4" id="KW-0964">Secreted</keyword>
<dbReference type="PROSITE" id="PS00698">
    <property type="entry name" value="GH9_3"/>
    <property type="match status" value="1"/>
</dbReference>
<name>A0A6I9S0R3_ELAGV</name>
<dbReference type="SUPFAM" id="SSF48208">
    <property type="entry name" value="Six-hairpin glycosidases"/>
    <property type="match status" value="1"/>
</dbReference>
<evidence type="ECO:0000256" key="5">
    <source>
        <dbReference type="ARBA" id="ARBA00022801"/>
    </source>
</evidence>
<dbReference type="SUPFAM" id="SSF49384">
    <property type="entry name" value="Carbohydrate-binding domain"/>
    <property type="match status" value="1"/>
</dbReference>
<evidence type="ECO:0000256" key="6">
    <source>
        <dbReference type="ARBA" id="ARBA00023001"/>
    </source>
</evidence>
<dbReference type="FunFam" id="1.50.10.10:FF:000020">
    <property type="entry name" value="Endoglucanase"/>
    <property type="match status" value="1"/>
</dbReference>
<comment type="subcellular location">
    <subcellularLocation>
        <location evidence="2">Secreted</location>
    </subcellularLocation>
</comment>
<dbReference type="InterPro" id="IPR012341">
    <property type="entry name" value="6hp_glycosidase-like_sf"/>
</dbReference>
<dbReference type="InParanoid" id="A0A6I9S0R3"/>
<comment type="catalytic activity">
    <reaction evidence="1 11">
        <text>Endohydrolysis of (1-&gt;4)-beta-D-glucosidic linkages in cellulose, lichenin and cereal beta-D-glucans.</text>
        <dbReference type="EC" id="3.2.1.4"/>
    </reaction>
</comment>
<evidence type="ECO:0000313" key="14">
    <source>
        <dbReference type="RefSeq" id="XP_010935663.2"/>
    </source>
</evidence>
<comment type="similarity">
    <text evidence="3 10 11">Belongs to the glycosyl hydrolase 9 (cellulase E) family.</text>
</comment>
<evidence type="ECO:0000256" key="3">
    <source>
        <dbReference type="ARBA" id="ARBA00007072"/>
    </source>
</evidence>
<accession>A0A6I9S0R3</accession>
<proteinExistence type="inferred from homology"/>
<evidence type="ECO:0000256" key="11">
    <source>
        <dbReference type="RuleBase" id="RU361166"/>
    </source>
</evidence>
<evidence type="ECO:0000256" key="7">
    <source>
        <dbReference type="ARBA" id="ARBA00023277"/>
    </source>
</evidence>
<dbReference type="InterPro" id="IPR033126">
    <property type="entry name" value="Glyco_hydro_9_Asp/Glu_AS"/>
</dbReference>
<keyword evidence="8 10" id="KW-0326">Glycosidase</keyword>
<dbReference type="GO" id="GO:0008810">
    <property type="term" value="F:cellulase activity"/>
    <property type="evidence" value="ECO:0007669"/>
    <property type="project" value="UniProtKB-EC"/>
</dbReference>
<dbReference type="RefSeq" id="XP_010935663.2">
    <property type="nucleotide sequence ID" value="XM_010937361.2"/>
</dbReference>
<organism evidence="13 14">
    <name type="scientific">Elaeis guineensis var. tenera</name>
    <name type="common">Oil palm</name>
    <dbReference type="NCBI Taxonomy" id="51953"/>
    <lineage>
        <taxon>Eukaryota</taxon>
        <taxon>Viridiplantae</taxon>
        <taxon>Streptophyta</taxon>
        <taxon>Embryophyta</taxon>
        <taxon>Tracheophyta</taxon>
        <taxon>Spermatophyta</taxon>
        <taxon>Magnoliopsida</taxon>
        <taxon>Liliopsida</taxon>
        <taxon>Arecaceae</taxon>
        <taxon>Arecoideae</taxon>
        <taxon>Cocoseae</taxon>
        <taxon>Elaeidinae</taxon>
        <taxon>Elaeis</taxon>
    </lineage>
</organism>
<dbReference type="Pfam" id="PF09478">
    <property type="entry name" value="CBM49"/>
    <property type="match status" value="1"/>
</dbReference>
<keyword evidence="6 11" id="KW-0136">Cellulose degradation</keyword>
<evidence type="ECO:0000256" key="8">
    <source>
        <dbReference type="ARBA" id="ARBA00023295"/>
    </source>
</evidence>
<dbReference type="GO" id="GO:0005576">
    <property type="term" value="C:extracellular region"/>
    <property type="evidence" value="ECO:0007669"/>
    <property type="project" value="UniProtKB-SubCell"/>
</dbReference>
<dbReference type="InterPro" id="IPR001701">
    <property type="entry name" value="Glyco_hydro_9"/>
</dbReference>
<evidence type="ECO:0000256" key="2">
    <source>
        <dbReference type="ARBA" id="ARBA00004613"/>
    </source>
</evidence>
<dbReference type="OrthoDB" id="10257085at2759"/>
<dbReference type="Gene3D" id="1.50.10.10">
    <property type="match status" value="1"/>
</dbReference>
<feature type="domain" description="Carbohydrate binding" evidence="12">
    <location>
        <begin position="541"/>
        <end position="623"/>
    </location>
</feature>
<keyword evidence="13" id="KW-1185">Reference proteome</keyword>
<evidence type="ECO:0000313" key="13">
    <source>
        <dbReference type="Proteomes" id="UP000504607"/>
    </source>
</evidence>
<dbReference type="Proteomes" id="UP000504607">
    <property type="component" value="Chromosome 12"/>
</dbReference>
<reference evidence="14" key="1">
    <citation type="submission" date="2025-08" db="UniProtKB">
        <authorList>
            <consortium name="RefSeq"/>
        </authorList>
    </citation>
    <scope>IDENTIFICATION</scope>
</reference>
<keyword evidence="5 10" id="KW-0378">Hydrolase</keyword>
<dbReference type="AlphaFoldDB" id="A0A6I9S0R3"/>
<evidence type="ECO:0000256" key="9">
    <source>
        <dbReference type="ARBA" id="ARBA00023326"/>
    </source>
</evidence>
<evidence type="ECO:0000256" key="10">
    <source>
        <dbReference type="PROSITE-ProRule" id="PRU10060"/>
    </source>
</evidence>
<evidence type="ECO:0000259" key="12">
    <source>
        <dbReference type="SMART" id="SM01063"/>
    </source>
</evidence>
<keyword evidence="7 10" id="KW-0119">Carbohydrate metabolism</keyword>
<dbReference type="InterPro" id="IPR008928">
    <property type="entry name" value="6-hairpin_glycosidase_sf"/>
</dbReference>
<dbReference type="FunCoup" id="A0A6I9S0R3">
    <property type="interactions" value="112"/>
</dbReference>
<dbReference type="PANTHER" id="PTHR22298">
    <property type="entry name" value="ENDO-1,4-BETA-GLUCANASE"/>
    <property type="match status" value="1"/>
</dbReference>
<keyword evidence="9 10" id="KW-0624">Polysaccharide degradation</keyword>
<dbReference type="EC" id="3.2.1.4" evidence="11"/>
<dbReference type="GO" id="GO:0030246">
    <property type="term" value="F:carbohydrate binding"/>
    <property type="evidence" value="ECO:0007669"/>
    <property type="project" value="InterPro"/>
</dbReference>
<dbReference type="InterPro" id="IPR008965">
    <property type="entry name" value="CBM2/CBM3_carb-bd_dom_sf"/>
</dbReference>
<evidence type="ECO:0000256" key="4">
    <source>
        <dbReference type="ARBA" id="ARBA00022525"/>
    </source>
</evidence>
<protein>
    <recommendedName>
        <fullName evidence="11">Endoglucanase</fullName>
        <ecNumber evidence="11">3.2.1.4</ecNumber>
    </recommendedName>
</protein>
<sequence>MALISALNLKPTADCRWSHGEIHGVVQHCGDAGGVLTWLEDTAVVANGFNYREALEKSLLFFEAQRSGKLPPDQRVKWHSDSGLKDGFDQGVDLVGGYHDSGDHVKFGLPMAFAVTMLSWSIIKFEKEIATANQLEYALDAIQWGTDYFMKAHKQPDTFWAQVGDGDSDHYCWMRAEDMTTPRTVYKVDSEHPGSDIAAETAASMAAASIAFKPYNSSYSKLLLLHAKQLFSFADTFRGQYDDSIDIVRKYYPSSSGYHDELLWAAAWLFEATDDQYYLKYAADNAVSLGGTGWAVREFSWDNKYAGLQVLLSKVLMGGGNEAYSSTLKQYQAKAEFFLCACLQKNNDYNVEMTPGGLLYFDEWNNMQYVATASFLLAVYSDLLSMEHAKLECRDGLVQPAELLKFAQSQADYILGKNPKSMSYLVGYQWNYPTHVHHRGASIPSIFVLPFPIGCVEGFEKWYYRQEGNPNVIMGALVGGPDRRDQFYDDRSNYEQTEPTIAGNAPLMGLFARLASAPGYSGYLPRYSTTSTSKATAEVPFEFLHTITNTWKDKGVDYYCHRVTVKNTGSKPITDVKLRIENLSGPLWGLSPTTENNIYELPPWLKLVKPGTQFNFVYIQGGSQANFSVVSYH</sequence>
<dbReference type="KEGG" id="egu:105055523"/>
<feature type="active site" evidence="10">
    <location>
        <position position="489"/>
    </location>
</feature>
<gene>
    <name evidence="14" type="primary">LOC105055523</name>
</gene>
<feature type="active site" evidence="10">
    <location>
        <position position="498"/>
    </location>
</feature>
<dbReference type="InterPro" id="IPR019028">
    <property type="entry name" value="CBM_49"/>
</dbReference>
<evidence type="ECO:0000256" key="1">
    <source>
        <dbReference type="ARBA" id="ARBA00000966"/>
    </source>
</evidence>